<keyword evidence="4" id="KW-0479">Metal-binding</keyword>
<evidence type="ECO:0000256" key="6">
    <source>
        <dbReference type="ARBA" id="ARBA00023002"/>
    </source>
</evidence>
<name>A0ABW6IH44_9CYAN</name>
<dbReference type="CDD" id="cd03478">
    <property type="entry name" value="Rieske_AIFL_N"/>
    <property type="match status" value="1"/>
</dbReference>
<dbReference type="Gene3D" id="3.30.390.30">
    <property type="match status" value="1"/>
</dbReference>
<evidence type="ECO:0000256" key="2">
    <source>
        <dbReference type="ARBA" id="ARBA00022630"/>
    </source>
</evidence>
<protein>
    <submittedName>
        <fullName evidence="10">FAD-dependent oxidoreductase</fullName>
    </submittedName>
</protein>
<dbReference type="PROSITE" id="PS51296">
    <property type="entry name" value="RIESKE"/>
    <property type="match status" value="1"/>
</dbReference>
<evidence type="ECO:0000256" key="8">
    <source>
        <dbReference type="ARBA" id="ARBA00023014"/>
    </source>
</evidence>
<dbReference type="PRINTS" id="PR00411">
    <property type="entry name" value="PNDRDTASEI"/>
</dbReference>
<dbReference type="SUPFAM" id="SSF55424">
    <property type="entry name" value="FAD/NAD-linked reductases, dimerisation (C-terminal) domain"/>
    <property type="match status" value="1"/>
</dbReference>
<dbReference type="EMBL" id="JBHZOL010000087">
    <property type="protein sequence ID" value="MFE4107538.1"/>
    <property type="molecule type" value="Genomic_DNA"/>
</dbReference>
<dbReference type="SUPFAM" id="SSF50022">
    <property type="entry name" value="ISP domain"/>
    <property type="match status" value="1"/>
</dbReference>
<dbReference type="Proteomes" id="UP001600165">
    <property type="component" value="Unassembled WGS sequence"/>
</dbReference>
<evidence type="ECO:0000313" key="10">
    <source>
        <dbReference type="EMBL" id="MFE4107538.1"/>
    </source>
</evidence>
<evidence type="ECO:0000256" key="5">
    <source>
        <dbReference type="ARBA" id="ARBA00022827"/>
    </source>
</evidence>
<proteinExistence type="predicted"/>
<dbReference type="InterPro" id="IPR036922">
    <property type="entry name" value="Rieske_2Fe-2S_sf"/>
</dbReference>
<keyword evidence="8" id="KW-0411">Iron-sulfur</keyword>
<keyword evidence="2" id="KW-0285">Flavoprotein</keyword>
<dbReference type="SUPFAM" id="SSF51905">
    <property type="entry name" value="FAD/NAD(P)-binding domain"/>
    <property type="match status" value="2"/>
</dbReference>
<dbReference type="InterPro" id="IPR017941">
    <property type="entry name" value="Rieske_2Fe-2S"/>
</dbReference>
<evidence type="ECO:0000259" key="9">
    <source>
        <dbReference type="PROSITE" id="PS51296"/>
    </source>
</evidence>
<dbReference type="Gene3D" id="3.50.50.60">
    <property type="entry name" value="FAD/NAD(P)-binding domain"/>
    <property type="match status" value="2"/>
</dbReference>
<dbReference type="InterPro" id="IPR050446">
    <property type="entry name" value="FAD-oxidoreductase/Apoptosis"/>
</dbReference>
<dbReference type="RefSeq" id="WP_377966343.1">
    <property type="nucleotide sequence ID" value="NZ_JBHZOL010000087.1"/>
</dbReference>
<keyword evidence="7" id="KW-0408">Iron</keyword>
<dbReference type="PANTHER" id="PTHR43557:SF2">
    <property type="entry name" value="RIESKE DOMAIN-CONTAINING PROTEIN-RELATED"/>
    <property type="match status" value="1"/>
</dbReference>
<dbReference type="InterPro" id="IPR028202">
    <property type="entry name" value="Reductase_C"/>
</dbReference>
<gene>
    <name evidence="10" type="ORF">ACFVKH_14695</name>
</gene>
<reference evidence="10 11" key="1">
    <citation type="submission" date="2024-10" db="EMBL/GenBank/DDBJ databases">
        <authorList>
            <person name="Ratan Roy A."/>
            <person name="Morales Sandoval P.H."/>
            <person name="De Los Santos Villalobos S."/>
            <person name="Chakraborty S."/>
            <person name="Mukherjee J."/>
        </authorList>
    </citation>
    <scope>NUCLEOTIDE SEQUENCE [LARGE SCALE GENOMIC DNA]</scope>
    <source>
        <strain evidence="10 11">S1</strain>
    </source>
</reference>
<dbReference type="Pfam" id="PF14759">
    <property type="entry name" value="Reductase_C"/>
    <property type="match status" value="1"/>
</dbReference>
<keyword evidence="6" id="KW-0560">Oxidoreductase</keyword>
<organism evidence="10 11">
    <name type="scientific">Almyronema epifaneia S1</name>
    <dbReference type="NCBI Taxonomy" id="2991925"/>
    <lineage>
        <taxon>Bacteria</taxon>
        <taxon>Bacillati</taxon>
        <taxon>Cyanobacteriota</taxon>
        <taxon>Cyanophyceae</taxon>
        <taxon>Nodosilineales</taxon>
        <taxon>Nodosilineaceae</taxon>
        <taxon>Almyronema</taxon>
        <taxon>Almyronema epifaneia</taxon>
    </lineage>
</organism>
<comment type="cofactor">
    <cofactor evidence="1">
        <name>FAD</name>
        <dbReference type="ChEBI" id="CHEBI:57692"/>
    </cofactor>
</comment>
<sequence length="526" mass="57439">MPKYKVCELDQLSAETMQRIEVQDTPLLLTRKGDAVYAIAAHCTHLGAPLDQGVLSGDRVVCPWHNACFKATTGEYLEPPALDDLPCFETSIEAGMVWVDLPESVAQQQTPAMAAYKPEADQRVFVILGAGAAGNIAAETLRQEGFKGRVVLITAEAKLPYDRTTLSKKYLQSDSSSAPPPLRTEAFYKQHNIELWSDRSVTQVDAQAKTLTFSDGQSLSYDALLVATGGKARKLNLPGAELKNVFTLHQAGEASALLAAAQQAQTAVVLGSSFIGMEVAASLTQQGLKVTVVSRSETPFEAVLGKPVGQLFQHVHAEKGVTFKLGHKIERIEGDRAVEAVILDNGERLSADLVIIGVGIELATDMLTGVDLHQSDRSVPVDAHLQATDGLYAAGDIARFPSSNTGQLTRIEHWRLAQQQGRIAAKNMLGKQVPFASVPFFWTGQFDLKLRYVGHAEGWNEVLYHGDLEKPEFLAFYVEDEKVRAVAGINRDREIAAISELMRLQKMPSVETLRQGEYDWVGQFSP</sequence>
<keyword evidence="3" id="KW-0001">2Fe-2S</keyword>
<evidence type="ECO:0000313" key="11">
    <source>
        <dbReference type="Proteomes" id="UP001600165"/>
    </source>
</evidence>
<evidence type="ECO:0000256" key="4">
    <source>
        <dbReference type="ARBA" id="ARBA00022723"/>
    </source>
</evidence>
<dbReference type="Pfam" id="PF07992">
    <property type="entry name" value="Pyr_redox_2"/>
    <property type="match status" value="1"/>
</dbReference>
<dbReference type="Pfam" id="PF00355">
    <property type="entry name" value="Rieske"/>
    <property type="match status" value="1"/>
</dbReference>
<evidence type="ECO:0000256" key="1">
    <source>
        <dbReference type="ARBA" id="ARBA00001974"/>
    </source>
</evidence>
<dbReference type="PANTHER" id="PTHR43557">
    <property type="entry name" value="APOPTOSIS-INDUCING FACTOR 1"/>
    <property type="match status" value="1"/>
</dbReference>
<dbReference type="PRINTS" id="PR00368">
    <property type="entry name" value="FADPNR"/>
</dbReference>
<dbReference type="InterPro" id="IPR036188">
    <property type="entry name" value="FAD/NAD-bd_sf"/>
</dbReference>
<evidence type="ECO:0000256" key="3">
    <source>
        <dbReference type="ARBA" id="ARBA00022714"/>
    </source>
</evidence>
<feature type="domain" description="Rieske" evidence="9">
    <location>
        <begin position="4"/>
        <end position="99"/>
    </location>
</feature>
<evidence type="ECO:0000256" key="7">
    <source>
        <dbReference type="ARBA" id="ARBA00023004"/>
    </source>
</evidence>
<accession>A0ABW6IH44</accession>
<keyword evidence="5" id="KW-0274">FAD</keyword>
<dbReference type="InterPro" id="IPR023753">
    <property type="entry name" value="FAD/NAD-binding_dom"/>
</dbReference>
<dbReference type="InterPro" id="IPR016156">
    <property type="entry name" value="FAD/NAD-linked_Rdtase_dimer_sf"/>
</dbReference>
<dbReference type="Gene3D" id="2.102.10.10">
    <property type="entry name" value="Rieske [2Fe-2S] iron-sulphur domain"/>
    <property type="match status" value="1"/>
</dbReference>
<keyword evidence="11" id="KW-1185">Reference proteome</keyword>
<comment type="caution">
    <text evidence="10">The sequence shown here is derived from an EMBL/GenBank/DDBJ whole genome shotgun (WGS) entry which is preliminary data.</text>
</comment>